<reference evidence="2 3" key="1">
    <citation type="journal article" date="2023" name="Elife">
        <title>Identification of key yeast species and microbe-microbe interactions impacting larval growth of Drosophila in the wild.</title>
        <authorList>
            <person name="Mure A."/>
            <person name="Sugiura Y."/>
            <person name="Maeda R."/>
            <person name="Honda K."/>
            <person name="Sakurai N."/>
            <person name="Takahashi Y."/>
            <person name="Watada M."/>
            <person name="Katoh T."/>
            <person name="Gotoh A."/>
            <person name="Gotoh Y."/>
            <person name="Taniguchi I."/>
            <person name="Nakamura K."/>
            <person name="Hayashi T."/>
            <person name="Katayama T."/>
            <person name="Uemura T."/>
            <person name="Hattori Y."/>
        </authorList>
    </citation>
    <scope>NUCLEOTIDE SEQUENCE [LARGE SCALE GENOMIC DNA]</scope>
    <source>
        <strain evidence="2 3">PK-24</strain>
    </source>
</reference>
<evidence type="ECO:0000313" key="3">
    <source>
        <dbReference type="Proteomes" id="UP001378960"/>
    </source>
</evidence>
<feature type="region of interest" description="Disordered" evidence="1">
    <location>
        <begin position="1"/>
        <end position="26"/>
    </location>
</feature>
<sequence>MDVAPKPTRITLQKGKGKQKQGFAPAVPAESLEQNKRVTMVRVNNNNIMCCGSRIPEGLSKV</sequence>
<keyword evidence="3" id="KW-1185">Reference proteome</keyword>
<proteinExistence type="predicted"/>
<protein>
    <submittedName>
        <fullName evidence="2">Uncharacterized protein</fullName>
    </submittedName>
</protein>
<comment type="caution">
    <text evidence="2">The sequence shown here is derived from an EMBL/GenBank/DDBJ whole genome shotgun (WGS) entry which is preliminary data.</text>
</comment>
<accession>A0AAV5QYF8</accession>
<dbReference type="AlphaFoldDB" id="A0AAV5QYF8"/>
<dbReference type="EMBL" id="BTGB01000001">
    <property type="protein sequence ID" value="GMM44313.1"/>
    <property type="molecule type" value="Genomic_DNA"/>
</dbReference>
<name>A0AAV5QYF8_PICKL</name>
<gene>
    <name evidence="2" type="ORF">DAPK24_008880</name>
</gene>
<evidence type="ECO:0000256" key="1">
    <source>
        <dbReference type="SAM" id="MobiDB-lite"/>
    </source>
</evidence>
<dbReference type="Proteomes" id="UP001378960">
    <property type="component" value="Unassembled WGS sequence"/>
</dbReference>
<organism evidence="2 3">
    <name type="scientific">Pichia kluyveri</name>
    <name type="common">Yeast</name>
    <dbReference type="NCBI Taxonomy" id="36015"/>
    <lineage>
        <taxon>Eukaryota</taxon>
        <taxon>Fungi</taxon>
        <taxon>Dikarya</taxon>
        <taxon>Ascomycota</taxon>
        <taxon>Saccharomycotina</taxon>
        <taxon>Pichiomycetes</taxon>
        <taxon>Pichiales</taxon>
        <taxon>Pichiaceae</taxon>
        <taxon>Pichia</taxon>
    </lineage>
</organism>
<evidence type="ECO:0000313" key="2">
    <source>
        <dbReference type="EMBL" id="GMM44313.1"/>
    </source>
</evidence>